<dbReference type="InterPro" id="IPR015931">
    <property type="entry name" value="Acnase/IPM_dHydase_lsu_aba_1/3"/>
</dbReference>
<dbReference type="InterPro" id="IPR036008">
    <property type="entry name" value="Aconitase_4Fe-4S_dom"/>
</dbReference>
<evidence type="ECO:0000256" key="12">
    <source>
        <dbReference type="ARBA" id="ARBA00023014"/>
    </source>
</evidence>
<dbReference type="EMBL" id="CP003545">
    <property type="protein sequence ID" value="AFP84307.1"/>
    <property type="molecule type" value="Genomic_DNA"/>
</dbReference>
<gene>
    <name evidence="16" type="primary">leuC</name>
    <name evidence="16" type="ORF">A357_097</name>
</gene>
<keyword evidence="8" id="KW-0004">4Fe-4S</keyword>
<evidence type="ECO:0000256" key="10">
    <source>
        <dbReference type="ARBA" id="ARBA00022723"/>
    </source>
</evidence>
<evidence type="ECO:0000256" key="7">
    <source>
        <dbReference type="ARBA" id="ARBA00022430"/>
    </source>
</evidence>
<dbReference type="STRING" id="1202540.A357_097"/>
<keyword evidence="13" id="KW-0456">Lyase</keyword>
<feature type="domain" description="Aconitase/3-isopropylmalate dehydratase large subunit alpha/beta/alpha" evidence="15">
    <location>
        <begin position="7"/>
        <end position="439"/>
    </location>
</feature>
<protein>
    <recommendedName>
        <fullName evidence="6">3-isopropylmalate dehydratase</fullName>
        <ecNumber evidence="6">4.2.1.33</ecNumber>
    </recommendedName>
</protein>
<evidence type="ECO:0000256" key="2">
    <source>
        <dbReference type="ARBA" id="ARBA00001966"/>
    </source>
</evidence>
<dbReference type="RefSeq" id="WP_014887606.1">
    <property type="nucleotide sequence ID" value="NC_018418.1"/>
</dbReference>
<reference evidence="16 17" key="1">
    <citation type="journal article" date="2012" name="Mol. Biol. Evol.">
        <title>Genome reduction and co-evolution between the primary and secondary bacterial symbionts of psyllids.</title>
        <authorList>
            <person name="Sloan D.B."/>
            <person name="Moran N.A."/>
        </authorList>
    </citation>
    <scope>NUCLEOTIDE SEQUENCE [LARGE SCALE GENOMIC DNA]</scope>
    <source>
        <strain evidence="16 17">PC</strain>
    </source>
</reference>
<evidence type="ECO:0000313" key="16">
    <source>
        <dbReference type="EMBL" id="AFP84307.1"/>
    </source>
</evidence>
<dbReference type="SUPFAM" id="SSF53732">
    <property type="entry name" value="Aconitase iron-sulfur domain"/>
    <property type="match status" value="1"/>
</dbReference>
<organism evidence="16 17">
    <name type="scientific">Candidatus Carsonella ruddii PC isolate NHV</name>
    <dbReference type="NCBI Taxonomy" id="1202540"/>
    <lineage>
        <taxon>Bacteria</taxon>
        <taxon>Pseudomonadati</taxon>
        <taxon>Pseudomonadota</taxon>
        <taxon>Gammaproteobacteria</taxon>
        <taxon>Oceanospirillales</taxon>
        <taxon>Halomonadaceae</taxon>
        <taxon>Zymobacter group</taxon>
        <taxon>Candidatus Carsonella</taxon>
    </lineage>
</organism>
<evidence type="ECO:0000256" key="14">
    <source>
        <dbReference type="ARBA" id="ARBA00023304"/>
    </source>
</evidence>
<comment type="pathway">
    <text evidence="4">Amino-acid biosynthesis; L-leucine biosynthesis; L-leucine from 3-methyl-2-oxobutanoate: step 2/4.</text>
</comment>
<proteinExistence type="predicted"/>
<name>J3TEQ0_CARRU</name>
<dbReference type="Pfam" id="PF00330">
    <property type="entry name" value="Aconitase"/>
    <property type="match status" value="1"/>
</dbReference>
<dbReference type="PANTHER" id="PTHR43822:SF9">
    <property type="entry name" value="3-ISOPROPYLMALATE DEHYDRATASE"/>
    <property type="match status" value="1"/>
</dbReference>
<dbReference type="EC" id="4.2.1.33" evidence="6"/>
<dbReference type="InterPro" id="IPR001030">
    <property type="entry name" value="Acoase/IPM_deHydtase_lsu_aba"/>
</dbReference>
<comment type="cofactor">
    <cofactor evidence="2">
        <name>[4Fe-4S] cluster</name>
        <dbReference type="ChEBI" id="CHEBI:49883"/>
    </cofactor>
</comment>
<comment type="function">
    <text evidence="3">Catalyzes the isomerization between 2-isopropylmalate and 3-isopropylmalate, via the formation of 2-isopropylmaleate.</text>
</comment>
<dbReference type="Proteomes" id="UP000003935">
    <property type="component" value="Chromosome"/>
</dbReference>
<keyword evidence="10" id="KW-0479">Metal-binding</keyword>
<dbReference type="GO" id="GO:0046872">
    <property type="term" value="F:metal ion binding"/>
    <property type="evidence" value="ECO:0007669"/>
    <property type="project" value="UniProtKB-KW"/>
</dbReference>
<dbReference type="AlphaFoldDB" id="J3TEQ0"/>
<evidence type="ECO:0000256" key="1">
    <source>
        <dbReference type="ARBA" id="ARBA00000491"/>
    </source>
</evidence>
<evidence type="ECO:0000256" key="5">
    <source>
        <dbReference type="ARBA" id="ARBA00011271"/>
    </source>
</evidence>
<evidence type="ECO:0000256" key="3">
    <source>
        <dbReference type="ARBA" id="ARBA00002695"/>
    </source>
</evidence>
<dbReference type="OrthoDB" id="9802769at2"/>
<evidence type="ECO:0000313" key="17">
    <source>
        <dbReference type="Proteomes" id="UP000003935"/>
    </source>
</evidence>
<dbReference type="GO" id="GO:0009098">
    <property type="term" value="P:L-leucine biosynthetic process"/>
    <property type="evidence" value="ECO:0007669"/>
    <property type="project" value="UniProtKB-KW"/>
</dbReference>
<keyword evidence="12" id="KW-0411">Iron-sulfur</keyword>
<dbReference type="KEGG" id="crv:A357_097"/>
<dbReference type="InterPro" id="IPR018136">
    <property type="entry name" value="Aconitase_4Fe-4S_BS"/>
</dbReference>
<dbReference type="PROSITE" id="PS00450">
    <property type="entry name" value="ACONITASE_1"/>
    <property type="match status" value="1"/>
</dbReference>
<keyword evidence="14" id="KW-0100">Branched-chain amino acid biosynthesis</keyword>
<keyword evidence="9" id="KW-0028">Amino-acid biosynthesis</keyword>
<evidence type="ECO:0000259" key="15">
    <source>
        <dbReference type="Pfam" id="PF00330"/>
    </source>
</evidence>
<comment type="subunit">
    <text evidence="5">Heterodimer of LeuC and LeuD.</text>
</comment>
<evidence type="ECO:0000256" key="13">
    <source>
        <dbReference type="ARBA" id="ARBA00023239"/>
    </source>
</evidence>
<dbReference type="PATRIC" id="fig|1202540.3.peg.82"/>
<accession>J3TEQ0</accession>
<dbReference type="GO" id="GO:0051539">
    <property type="term" value="F:4 iron, 4 sulfur cluster binding"/>
    <property type="evidence" value="ECO:0007669"/>
    <property type="project" value="UniProtKB-KW"/>
</dbReference>
<keyword evidence="7" id="KW-0432">Leucine biosynthesis</keyword>
<dbReference type="PANTHER" id="PTHR43822">
    <property type="entry name" value="HOMOACONITASE, MITOCHONDRIAL-RELATED"/>
    <property type="match status" value="1"/>
</dbReference>
<sequence length="456" mass="52885">MNNTIYDKIFKNHIIKKYNNLYILYIDKILLHEVTSPQAFIAIKKKLLWNKNSIFSTSDHNVSTNFKYRFFYNKNLKQLKCLKKNFKKFFFKYYDINHPKQGIIHIISSESKILLPGMIIICGDSHTTTNGALSIIANGVGTTDIEIGISTQCIIQKKLKNMKIIINNFLNKNITSKDLILFIIKQITSKGGTGYAIEFKGDCINQLSISEKMTLCNMSIEAGSKISIISPDIKIVKFYKKKIKDINKFINYLKLIRSNKKSFYDKIYYYDANSIRPHITWGSNLDTIIELDDLIKTNNLKMLKYMNLKNNNYIHRVKINKIFIGSCTNSRFEDLLICSKLLLKINKKKHDNVIAYVVPGSENIRIKCEFYGIDKIFIKYNFIWKNSGCSMCLAMNEDKLKPGERCVSTSNRNFVGRQGYRSMTHLSSPLFAILSAIYGEFINYNVYNKLTNDFNF</sequence>
<keyword evidence="11" id="KW-0408">Iron</keyword>
<dbReference type="HOGENOM" id="CLU_006714_3_4_6"/>
<dbReference type="PRINTS" id="PR00415">
    <property type="entry name" value="ACONITASE"/>
</dbReference>
<dbReference type="InterPro" id="IPR050067">
    <property type="entry name" value="IPM_dehydratase_rel_enz"/>
</dbReference>
<evidence type="ECO:0000256" key="4">
    <source>
        <dbReference type="ARBA" id="ARBA00004729"/>
    </source>
</evidence>
<evidence type="ECO:0000256" key="9">
    <source>
        <dbReference type="ARBA" id="ARBA00022605"/>
    </source>
</evidence>
<evidence type="ECO:0000256" key="11">
    <source>
        <dbReference type="ARBA" id="ARBA00023004"/>
    </source>
</evidence>
<dbReference type="GO" id="GO:0003861">
    <property type="term" value="F:3-isopropylmalate dehydratase activity"/>
    <property type="evidence" value="ECO:0007669"/>
    <property type="project" value="UniProtKB-EC"/>
</dbReference>
<evidence type="ECO:0000256" key="8">
    <source>
        <dbReference type="ARBA" id="ARBA00022485"/>
    </source>
</evidence>
<comment type="catalytic activity">
    <reaction evidence="1">
        <text>(2R,3S)-3-isopropylmalate = (2S)-2-isopropylmalate</text>
        <dbReference type="Rhea" id="RHEA:32287"/>
        <dbReference type="ChEBI" id="CHEBI:1178"/>
        <dbReference type="ChEBI" id="CHEBI:35121"/>
        <dbReference type="EC" id="4.2.1.33"/>
    </reaction>
</comment>
<evidence type="ECO:0000256" key="6">
    <source>
        <dbReference type="ARBA" id="ARBA00011998"/>
    </source>
</evidence>
<dbReference type="Gene3D" id="3.30.499.10">
    <property type="entry name" value="Aconitase, domain 3"/>
    <property type="match status" value="2"/>
</dbReference>